<dbReference type="EMBL" id="SLXU01000022">
    <property type="protein sequence ID" value="TCP58536.1"/>
    <property type="molecule type" value="Genomic_DNA"/>
</dbReference>
<accession>A0A4V2SVH5</accession>
<proteinExistence type="predicted"/>
<evidence type="ECO:0008006" key="3">
    <source>
        <dbReference type="Google" id="ProtNLM"/>
    </source>
</evidence>
<dbReference type="RefSeq" id="WP_243697977.1">
    <property type="nucleotide sequence ID" value="NZ_SLXU01000022.1"/>
</dbReference>
<keyword evidence="2" id="KW-1185">Reference proteome</keyword>
<gene>
    <name evidence="1" type="ORF">EV663_12212</name>
</gene>
<reference evidence="1 2" key="1">
    <citation type="submission" date="2019-03" db="EMBL/GenBank/DDBJ databases">
        <title>Genomic Encyclopedia of Type Strains, Phase IV (KMG-IV): sequencing the most valuable type-strain genomes for metagenomic binning, comparative biology and taxonomic classification.</title>
        <authorList>
            <person name="Goeker M."/>
        </authorList>
    </citation>
    <scope>NUCLEOTIDE SEQUENCE [LARGE SCALE GENOMIC DNA]</scope>
    <source>
        <strain evidence="1 2">DSM 24766</strain>
    </source>
</reference>
<sequence>MQEHLRAGPATGEVCPTLADDLLRGADAIAIFVFGDAKERRKVYYYASEAKVRMPTFRMGNVICARKSKLIDWIEQQEAAR</sequence>
<dbReference type="Proteomes" id="UP000295050">
    <property type="component" value="Unassembled WGS sequence"/>
</dbReference>
<comment type="caution">
    <text evidence="1">The sequence shown here is derived from an EMBL/GenBank/DDBJ whole genome shotgun (WGS) entry which is preliminary data.</text>
</comment>
<name>A0A4V2SVH5_9RHOB</name>
<evidence type="ECO:0000313" key="2">
    <source>
        <dbReference type="Proteomes" id="UP000295050"/>
    </source>
</evidence>
<protein>
    <recommendedName>
        <fullName evidence="3">DNA-binding protein</fullName>
    </recommendedName>
</protein>
<dbReference type="AlphaFoldDB" id="A0A4V2SVH5"/>
<evidence type="ECO:0000313" key="1">
    <source>
        <dbReference type="EMBL" id="TCP58536.1"/>
    </source>
</evidence>
<organism evidence="1 2">
    <name type="scientific">Rhodovulum bhavnagarense</name>
    <dbReference type="NCBI Taxonomy" id="992286"/>
    <lineage>
        <taxon>Bacteria</taxon>
        <taxon>Pseudomonadati</taxon>
        <taxon>Pseudomonadota</taxon>
        <taxon>Alphaproteobacteria</taxon>
        <taxon>Rhodobacterales</taxon>
        <taxon>Paracoccaceae</taxon>
        <taxon>Rhodovulum</taxon>
    </lineage>
</organism>